<feature type="chain" id="PRO_5040748712" evidence="1">
    <location>
        <begin position="22"/>
        <end position="161"/>
    </location>
</feature>
<dbReference type="PROSITE" id="PS51257">
    <property type="entry name" value="PROKAR_LIPOPROTEIN"/>
    <property type="match status" value="1"/>
</dbReference>
<keyword evidence="1" id="KW-0732">Signal</keyword>
<sequence length="161" mass="17766">MKKARFVLAAATLFLFGGCQSTEESHSIHTNELGDVREATVSPDSMPEFLTHYAEPIGAIYARVPDYQNVLEQMPCYCGCGESAGHRSSYDCFIYEHQEDGGLVWDDHGARCGVCLEIAHFSMELYDGGASLSEIRQFVDERYEEGFAKPTPTPQPEAAAS</sequence>
<evidence type="ECO:0000256" key="1">
    <source>
        <dbReference type="SAM" id="SignalP"/>
    </source>
</evidence>
<evidence type="ECO:0000313" key="3">
    <source>
        <dbReference type="Proteomes" id="UP001139179"/>
    </source>
</evidence>
<dbReference type="InterPro" id="IPR025673">
    <property type="entry name" value="PCYCGC"/>
</dbReference>
<keyword evidence="3" id="KW-1185">Reference proteome</keyword>
<dbReference type="RefSeq" id="WP_251221505.1">
    <property type="nucleotide sequence ID" value="NZ_JAMBOL010000001.1"/>
</dbReference>
<name>A0A9X2IME2_9BACI</name>
<proteinExistence type="predicted"/>
<comment type="caution">
    <text evidence="2">The sequence shown here is derived from an EMBL/GenBank/DDBJ whole genome shotgun (WGS) entry which is preliminary data.</text>
</comment>
<dbReference type="AlphaFoldDB" id="A0A9X2IME2"/>
<dbReference type="EMBL" id="JAMBOL010000001">
    <property type="protein sequence ID" value="MCM3712641.1"/>
    <property type="molecule type" value="Genomic_DNA"/>
</dbReference>
<dbReference type="Proteomes" id="UP001139179">
    <property type="component" value="Unassembled WGS sequence"/>
</dbReference>
<accession>A0A9X2IME2</accession>
<gene>
    <name evidence="2" type="ORF">M3202_00970</name>
</gene>
<feature type="signal peptide" evidence="1">
    <location>
        <begin position="1"/>
        <end position="21"/>
    </location>
</feature>
<reference evidence="2" key="1">
    <citation type="submission" date="2022-05" db="EMBL/GenBank/DDBJ databases">
        <title>Comparative Genomics of Spacecraft Associated Microbes.</title>
        <authorList>
            <person name="Tran M.T."/>
            <person name="Wright A."/>
            <person name="Seuylemezian A."/>
            <person name="Eisen J."/>
            <person name="Coil D."/>
        </authorList>
    </citation>
    <scope>NUCLEOTIDE SEQUENCE</scope>
    <source>
        <strain evidence="2">214.1.1</strain>
    </source>
</reference>
<protein>
    <submittedName>
        <fullName evidence="2">PCYCGC domain-containing protein</fullName>
    </submittedName>
</protein>
<evidence type="ECO:0000313" key="2">
    <source>
        <dbReference type="EMBL" id="MCM3712641.1"/>
    </source>
</evidence>
<organism evidence="2 3">
    <name type="scientific">Halalkalibacter oceani</name>
    <dbReference type="NCBI Taxonomy" id="1653776"/>
    <lineage>
        <taxon>Bacteria</taxon>
        <taxon>Bacillati</taxon>
        <taxon>Bacillota</taxon>
        <taxon>Bacilli</taxon>
        <taxon>Bacillales</taxon>
        <taxon>Bacillaceae</taxon>
        <taxon>Halalkalibacter</taxon>
    </lineage>
</organism>
<dbReference type="Pfam" id="PF13798">
    <property type="entry name" value="PCYCGC"/>
    <property type="match status" value="1"/>
</dbReference>